<dbReference type="AlphaFoldDB" id="A0A6D2K4I5"/>
<sequence>MVILEKWEPIISPAFPSQIPLWISLRGLPLHYWKRELLYSIGDKIGNLKSFELTSSSAKIKSGNQRARANNKRGYHRIRRRKRSPSYLGVP</sequence>
<dbReference type="OrthoDB" id="1057861at2759"/>
<name>A0A6D2K4I5_9BRAS</name>
<evidence type="ECO:0000313" key="1">
    <source>
        <dbReference type="EMBL" id="CAA7049075.1"/>
    </source>
</evidence>
<proteinExistence type="predicted"/>
<reference evidence="1" key="1">
    <citation type="submission" date="2020-01" db="EMBL/GenBank/DDBJ databases">
        <authorList>
            <person name="Mishra B."/>
        </authorList>
    </citation>
    <scope>NUCLEOTIDE SEQUENCE [LARGE SCALE GENOMIC DNA]</scope>
</reference>
<organism evidence="1 2">
    <name type="scientific">Microthlaspi erraticum</name>
    <dbReference type="NCBI Taxonomy" id="1685480"/>
    <lineage>
        <taxon>Eukaryota</taxon>
        <taxon>Viridiplantae</taxon>
        <taxon>Streptophyta</taxon>
        <taxon>Embryophyta</taxon>
        <taxon>Tracheophyta</taxon>
        <taxon>Spermatophyta</taxon>
        <taxon>Magnoliopsida</taxon>
        <taxon>eudicotyledons</taxon>
        <taxon>Gunneridae</taxon>
        <taxon>Pentapetalae</taxon>
        <taxon>rosids</taxon>
        <taxon>malvids</taxon>
        <taxon>Brassicales</taxon>
        <taxon>Brassicaceae</taxon>
        <taxon>Coluteocarpeae</taxon>
        <taxon>Microthlaspi</taxon>
    </lineage>
</organism>
<gene>
    <name evidence="1" type="ORF">MERR_LOCUS36310</name>
</gene>
<dbReference type="EMBL" id="CACVBM020001407">
    <property type="protein sequence ID" value="CAA7049075.1"/>
    <property type="molecule type" value="Genomic_DNA"/>
</dbReference>
<accession>A0A6D2K4I5</accession>
<dbReference type="Proteomes" id="UP000467841">
    <property type="component" value="Unassembled WGS sequence"/>
</dbReference>
<evidence type="ECO:0000313" key="2">
    <source>
        <dbReference type="Proteomes" id="UP000467841"/>
    </source>
</evidence>
<protein>
    <submittedName>
        <fullName evidence="1">Uncharacterized protein</fullName>
    </submittedName>
</protein>
<keyword evidence="2" id="KW-1185">Reference proteome</keyword>
<comment type="caution">
    <text evidence="1">The sequence shown here is derived from an EMBL/GenBank/DDBJ whole genome shotgun (WGS) entry which is preliminary data.</text>
</comment>